<accession>A0A1T0CF51</accession>
<reference evidence="2 3" key="1">
    <citation type="submission" date="2017-02" db="EMBL/GenBank/DDBJ databases">
        <title>Draft genome sequence of Moraxella lincolnii CCUG 9405T type strain.</title>
        <authorList>
            <person name="Salva-Serra F."/>
            <person name="Engstrom-Jakobsson H."/>
            <person name="Thorell K."/>
            <person name="Jaen-Luchoro D."/>
            <person name="Gonzales-Siles L."/>
            <person name="Karlsson R."/>
            <person name="Yazdan S."/>
            <person name="Boulund F."/>
            <person name="Johnning A."/>
            <person name="Engstrand L."/>
            <person name="Kristiansson E."/>
            <person name="Moore E."/>
        </authorList>
    </citation>
    <scope>NUCLEOTIDE SEQUENCE [LARGE SCALE GENOMIC DNA]</scope>
    <source>
        <strain evidence="2 3">CCUG 9405</strain>
    </source>
</reference>
<evidence type="ECO:0000313" key="2">
    <source>
        <dbReference type="EMBL" id="OOS20966.1"/>
    </source>
</evidence>
<dbReference type="InterPro" id="IPR029052">
    <property type="entry name" value="Metallo-depent_PP-like"/>
</dbReference>
<organism evidence="2 3">
    <name type="scientific">Lwoffella lincolnii</name>
    <dbReference type="NCBI Taxonomy" id="90241"/>
    <lineage>
        <taxon>Bacteria</taxon>
        <taxon>Pseudomonadati</taxon>
        <taxon>Pseudomonadota</taxon>
        <taxon>Gammaproteobacteria</taxon>
        <taxon>Moraxellales</taxon>
        <taxon>Moraxellaceae</taxon>
        <taxon>Lwoffella</taxon>
    </lineage>
</organism>
<evidence type="ECO:0000313" key="3">
    <source>
        <dbReference type="Proteomes" id="UP000191094"/>
    </source>
</evidence>
<name>A0A1T0CF51_9GAMM</name>
<keyword evidence="3" id="KW-1185">Reference proteome</keyword>
<dbReference type="GO" id="GO:0016791">
    <property type="term" value="F:phosphatase activity"/>
    <property type="evidence" value="ECO:0007669"/>
    <property type="project" value="TreeGrafter"/>
</dbReference>
<dbReference type="Proteomes" id="UP000191094">
    <property type="component" value="Unassembled WGS sequence"/>
</dbReference>
<evidence type="ECO:0000259" key="1">
    <source>
        <dbReference type="Pfam" id="PF00149"/>
    </source>
</evidence>
<dbReference type="STRING" id="90241.B0682_05205"/>
<dbReference type="PANTHER" id="PTHR42850:SF7">
    <property type="entry name" value="BIS(5'-NUCLEOSYL)-TETRAPHOSPHATASE PRPE [ASYMMETRICAL]"/>
    <property type="match status" value="1"/>
</dbReference>
<dbReference type="EMBL" id="MUYT01000006">
    <property type="protein sequence ID" value="OOS20966.1"/>
    <property type="molecule type" value="Genomic_DNA"/>
</dbReference>
<dbReference type="InterPro" id="IPR004843">
    <property type="entry name" value="Calcineurin-like_PHP"/>
</dbReference>
<proteinExistence type="predicted"/>
<dbReference type="OrthoDB" id="9807890at2"/>
<dbReference type="SUPFAM" id="SSF56300">
    <property type="entry name" value="Metallo-dependent phosphatases"/>
    <property type="match status" value="1"/>
</dbReference>
<dbReference type="PRINTS" id="PR00114">
    <property type="entry name" value="STPHPHTASE"/>
</dbReference>
<sequence length="343" mass="38542">MIYDIIGDVHGQANKLIGLLGKLGYQQHFYEQNDEQNGITTPYYQPPVGHHAVFMGDLIDRGKQEVTTLQIAFAMKDAGVADIVMGNHEYNALAYATKNQIHHADNANDAFNANNIDNHDGGYLRSHSDVHHRQHQAFLAEVPFGSDAHAYWLSRFYELPLWLETPHACFVHACWDTDSMAVLAPLLTNDNRLTPHALQLTGQKNSIQYDALERVLKGVETPLPDGLYLLDKDGGKRHNVRVKWWLDELNNRPIHQIAHAPNFALASIPIDAISPPIEFGLKTDKPVFVGHYWLTGTPKPLSEQVVCVDYSAASKTGHLTCYQFDTDNPLPLSADNFVQYRQD</sequence>
<dbReference type="AlphaFoldDB" id="A0A1T0CF51"/>
<dbReference type="RefSeq" id="WP_078307147.1">
    <property type="nucleotide sequence ID" value="NZ_MUYT01000006.1"/>
</dbReference>
<feature type="domain" description="Calcineurin-like phosphoesterase" evidence="1">
    <location>
        <begin position="5"/>
        <end position="129"/>
    </location>
</feature>
<dbReference type="Gene3D" id="3.60.21.10">
    <property type="match status" value="1"/>
</dbReference>
<dbReference type="InterPro" id="IPR006186">
    <property type="entry name" value="Ser/Thr-sp_prot-phosphatase"/>
</dbReference>
<comment type="caution">
    <text evidence="2">The sequence shown here is derived from an EMBL/GenBank/DDBJ whole genome shotgun (WGS) entry which is preliminary data.</text>
</comment>
<dbReference type="InterPro" id="IPR050126">
    <property type="entry name" value="Ap4A_hydrolase"/>
</dbReference>
<dbReference type="GO" id="GO:0005737">
    <property type="term" value="C:cytoplasm"/>
    <property type="evidence" value="ECO:0007669"/>
    <property type="project" value="TreeGrafter"/>
</dbReference>
<gene>
    <name evidence="2" type="ORF">B0682_05205</name>
</gene>
<dbReference type="PANTHER" id="PTHR42850">
    <property type="entry name" value="METALLOPHOSPHOESTERASE"/>
    <property type="match status" value="1"/>
</dbReference>
<dbReference type="Pfam" id="PF00149">
    <property type="entry name" value="Metallophos"/>
    <property type="match status" value="1"/>
</dbReference>
<protein>
    <submittedName>
        <fullName evidence="2">Phosphoesterase</fullName>
    </submittedName>
</protein>